<dbReference type="OrthoDB" id="5984918at2759"/>
<dbReference type="InterPro" id="IPR019734">
    <property type="entry name" value="TPR_rpt"/>
</dbReference>
<dbReference type="AlphaFoldDB" id="A0A1R2B6Z6"/>
<dbReference type="SMART" id="SM00671">
    <property type="entry name" value="SEL1"/>
    <property type="match status" value="2"/>
</dbReference>
<sequence length="379" mass="43963">MINYDDYVISYNKQATVALKYKQIDVAYDLLSKAQYILKHKFISNLPKLIGLTYNNLGCFYKRSGDYQKALKYLQKSLVQGAETNPDYIHQAGTYLNLCTVYSIMSCHEKALSNALQALAVLKYADKSSESYIFTLIMAYYSVGLEYENVSDYRKALEIYKKAQRLALQILGESHALSIKIEDRMQMLKEKQNINNAKPAIRSFSIKIEDRMQMLKEKQNINNAKPAIRSFLNSKESKKISYSFTPKKFKPKKQTLKPNLTPINNRIFKSSKAKKNTLESYKYNSDRSLYVEQRKKEKLKSLNMMIMANTSNSQNHKLKRNDRTAVPLYLKQEINKQSLRLKSRTPDIQPVPSKRKLSLFKDNNESYAESYSNLLNNSQ</sequence>
<comment type="caution">
    <text evidence="2">The sequence shown here is derived from an EMBL/GenBank/DDBJ whole genome shotgun (WGS) entry which is preliminary data.</text>
</comment>
<keyword evidence="1" id="KW-0802">TPR repeat</keyword>
<dbReference type="SMART" id="SM00028">
    <property type="entry name" value="TPR"/>
    <property type="match status" value="4"/>
</dbReference>
<dbReference type="PROSITE" id="PS50005">
    <property type="entry name" value="TPR"/>
    <property type="match status" value="2"/>
</dbReference>
<proteinExistence type="predicted"/>
<dbReference type="Pfam" id="PF13424">
    <property type="entry name" value="TPR_12"/>
    <property type="match status" value="1"/>
</dbReference>
<dbReference type="Proteomes" id="UP000187209">
    <property type="component" value="Unassembled WGS sequence"/>
</dbReference>
<evidence type="ECO:0000256" key="1">
    <source>
        <dbReference type="PROSITE-ProRule" id="PRU00339"/>
    </source>
</evidence>
<dbReference type="SUPFAM" id="SSF48452">
    <property type="entry name" value="TPR-like"/>
    <property type="match status" value="1"/>
</dbReference>
<dbReference type="Gene3D" id="1.25.40.10">
    <property type="entry name" value="Tetratricopeptide repeat domain"/>
    <property type="match status" value="2"/>
</dbReference>
<dbReference type="EMBL" id="MPUH01000892">
    <property type="protein sequence ID" value="OMJ72548.1"/>
    <property type="molecule type" value="Genomic_DNA"/>
</dbReference>
<feature type="repeat" description="TPR" evidence="1">
    <location>
        <begin position="137"/>
        <end position="170"/>
    </location>
</feature>
<accession>A0A1R2B6Z6</accession>
<feature type="repeat" description="TPR" evidence="1">
    <location>
        <begin position="51"/>
        <end position="84"/>
    </location>
</feature>
<evidence type="ECO:0000313" key="3">
    <source>
        <dbReference type="Proteomes" id="UP000187209"/>
    </source>
</evidence>
<protein>
    <submittedName>
        <fullName evidence="2">Uncharacterized protein</fullName>
    </submittedName>
</protein>
<dbReference type="PANTHER" id="PTHR10098">
    <property type="entry name" value="RAPSYN-RELATED"/>
    <property type="match status" value="1"/>
</dbReference>
<evidence type="ECO:0000313" key="2">
    <source>
        <dbReference type="EMBL" id="OMJ72548.1"/>
    </source>
</evidence>
<reference evidence="2 3" key="1">
    <citation type="submission" date="2016-11" db="EMBL/GenBank/DDBJ databases">
        <title>The macronuclear genome of Stentor coeruleus: a giant cell with tiny introns.</title>
        <authorList>
            <person name="Slabodnick M."/>
            <person name="Ruby J.G."/>
            <person name="Reiff S.B."/>
            <person name="Swart E.C."/>
            <person name="Gosai S."/>
            <person name="Prabakaran S."/>
            <person name="Witkowska E."/>
            <person name="Larue G.E."/>
            <person name="Fisher S."/>
            <person name="Freeman R.M."/>
            <person name="Gunawardena J."/>
            <person name="Chu W."/>
            <person name="Stover N.A."/>
            <person name="Gregory B.D."/>
            <person name="Nowacki M."/>
            <person name="Derisi J."/>
            <person name="Roy S.W."/>
            <person name="Marshall W.F."/>
            <person name="Sood P."/>
        </authorList>
    </citation>
    <scope>NUCLEOTIDE SEQUENCE [LARGE SCALE GENOMIC DNA]</scope>
    <source>
        <strain evidence="2">WM001</strain>
    </source>
</reference>
<gene>
    <name evidence="2" type="ORF">SteCoe_28994</name>
</gene>
<keyword evidence="3" id="KW-1185">Reference proteome</keyword>
<dbReference type="InterPro" id="IPR006597">
    <property type="entry name" value="Sel1-like"/>
</dbReference>
<dbReference type="Pfam" id="PF13181">
    <property type="entry name" value="TPR_8"/>
    <property type="match status" value="1"/>
</dbReference>
<name>A0A1R2B6Z6_9CILI</name>
<dbReference type="InterPro" id="IPR011990">
    <property type="entry name" value="TPR-like_helical_dom_sf"/>
</dbReference>
<organism evidence="2 3">
    <name type="scientific">Stentor coeruleus</name>
    <dbReference type="NCBI Taxonomy" id="5963"/>
    <lineage>
        <taxon>Eukaryota</taxon>
        <taxon>Sar</taxon>
        <taxon>Alveolata</taxon>
        <taxon>Ciliophora</taxon>
        <taxon>Postciliodesmatophora</taxon>
        <taxon>Heterotrichea</taxon>
        <taxon>Heterotrichida</taxon>
        <taxon>Stentoridae</taxon>
        <taxon>Stentor</taxon>
    </lineage>
</organism>